<reference evidence="2" key="1">
    <citation type="journal article" date="2023" name="Nat. Commun.">
        <title>Diploid and tetraploid genomes of Acorus and the evolution of monocots.</title>
        <authorList>
            <person name="Ma L."/>
            <person name="Liu K.W."/>
            <person name="Li Z."/>
            <person name="Hsiao Y.Y."/>
            <person name="Qi Y."/>
            <person name="Fu T."/>
            <person name="Tang G.D."/>
            <person name="Zhang D."/>
            <person name="Sun W.H."/>
            <person name="Liu D.K."/>
            <person name="Li Y."/>
            <person name="Chen G.Z."/>
            <person name="Liu X.D."/>
            <person name="Liao X.Y."/>
            <person name="Jiang Y.T."/>
            <person name="Yu X."/>
            <person name="Hao Y."/>
            <person name="Huang J."/>
            <person name="Zhao X.W."/>
            <person name="Ke S."/>
            <person name="Chen Y.Y."/>
            <person name="Wu W.L."/>
            <person name="Hsu J.L."/>
            <person name="Lin Y.F."/>
            <person name="Huang M.D."/>
            <person name="Li C.Y."/>
            <person name="Huang L."/>
            <person name="Wang Z.W."/>
            <person name="Zhao X."/>
            <person name="Zhong W.Y."/>
            <person name="Peng D.H."/>
            <person name="Ahmad S."/>
            <person name="Lan S."/>
            <person name="Zhang J.S."/>
            <person name="Tsai W.C."/>
            <person name="Van de Peer Y."/>
            <person name="Liu Z.J."/>
        </authorList>
    </citation>
    <scope>NUCLEOTIDE SEQUENCE</scope>
    <source>
        <strain evidence="2">SCP</strain>
    </source>
</reference>
<evidence type="ECO:0000313" key="3">
    <source>
        <dbReference type="Proteomes" id="UP001179952"/>
    </source>
</evidence>
<reference evidence="2" key="2">
    <citation type="submission" date="2023-06" db="EMBL/GenBank/DDBJ databases">
        <authorList>
            <person name="Ma L."/>
            <person name="Liu K.-W."/>
            <person name="Li Z."/>
            <person name="Hsiao Y.-Y."/>
            <person name="Qi Y."/>
            <person name="Fu T."/>
            <person name="Tang G."/>
            <person name="Zhang D."/>
            <person name="Sun W.-H."/>
            <person name="Liu D.-K."/>
            <person name="Li Y."/>
            <person name="Chen G.-Z."/>
            <person name="Liu X.-D."/>
            <person name="Liao X.-Y."/>
            <person name="Jiang Y.-T."/>
            <person name="Yu X."/>
            <person name="Hao Y."/>
            <person name="Huang J."/>
            <person name="Zhao X.-W."/>
            <person name="Ke S."/>
            <person name="Chen Y.-Y."/>
            <person name="Wu W.-L."/>
            <person name="Hsu J.-L."/>
            <person name="Lin Y.-F."/>
            <person name="Huang M.-D."/>
            <person name="Li C.-Y."/>
            <person name="Huang L."/>
            <person name="Wang Z.-W."/>
            <person name="Zhao X."/>
            <person name="Zhong W.-Y."/>
            <person name="Peng D.-H."/>
            <person name="Ahmad S."/>
            <person name="Lan S."/>
            <person name="Zhang J.-S."/>
            <person name="Tsai W.-C."/>
            <person name="Van De Peer Y."/>
            <person name="Liu Z.-J."/>
        </authorList>
    </citation>
    <scope>NUCLEOTIDE SEQUENCE</scope>
    <source>
        <strain evidence="2">SCP</strain>
        <tissue evidence="2">Leaves</tissue>
    </source>
</reference>
<dbReference type="Proteomes" id="UP001179952">
    <property type="component" value="Unassembled WGS sequence"/>
</dbReference>
<feature type="region of interest" description="Disordered" evidence="1">
    <location>
        <begin position="1"/>
        <end position="52"/>
    </location>
</feature>
<sequence length="52" mass="5440">MVISSYSTSSEQLSFEERNAIPRGGSSPRSSRRSPAATPTSSCSSGFKTGPD</sequence>
<keyword evidence="3" id="KW-1185">Reference proteome</keyword>
<accession>A0AAV9B3A9</accession>
<dbReference type="EMBL" id="JAUJYN010000005">
    <property type="protein sequence ID" value="KAK1270811.1"/>
    <property type="molecule type" value="Genomic_DNA"/>
</dbReference>
<gene>
    <name evidence="2" type="ORF">QJS04_geneDACA012628</name>
</gene>
<name>A0AAV9B3A9_ACOGR</name>
<evidence type="ECO:0000256" key="1">
    <source>
        <dbReference type="SAM" id="MobiDB-lite"/>
    </source>
</evidence>
<feature type="compositionally biased region" description="Low complexity" evidence="1">
    <location>
        <begin position="22"/>
        <end position="45"/>
    </location>
</feature>
<protein>
    <submittedName>
        <fullName evidence="2">Uncharacterized protein</fullName>
    </submittedName>
</protein>
<dbReference type="AlphaFoldDB" id="A0AAV9B3A9"/>
<comment type="caution">
    <text evidence="2">The sequence shown here is derived from an EMBL/GenBank/DDBJ whole genome shotgun (WGS) entry which is preliminary data.</text>
</comment>
<organism evidence="2 3">
    <name type="scientific">Acorus gramineus</name>
    <name type="common">Dwarf sweet flag</name>
    <dbReference type="NCBI Taxonomy" id="55184"/>
    <lineage>
        <taxon>Eukaryota</taxon>
        <taxon>Viridiplantae</taxon>
        <taxon>Streptophyta</taxon>
        <taxon>Embryophyta</taxon>
        <taxon>Tracheophyta</taxon>
        <taxon>Spermatophyta</taxon>
        <taxon>Magnoliopsida</taxon>
        <taxon>Liliopsida</taxon>
        <taxon>Acoraceae</taxon>
        <taxon>Acorus</taxon>
    </lineage>
</organism>
<proteinExistence type="predicted"/>
<feature type="compositionally biased region" description="Polar residues" evidence="1">
    <location>
        <begin position="1"/>
        <end position="13"/>
    </location>
</feature>
<evidence type="ECO:0000313" key="2">
    <source>
        <dbReference type="EMBL" id="KAK1270811.1"/>
    </source>
</evidence>